<dbReference type="InterPro" id="IPR027417">
    <property type="entry name" value="P-loop_NTPase"/>
</dbReference>
<evidence type="ECO:0000256" key="2">
    <source>
        <dbReference type="ARBA" id="ARBA00022840"/>
    </source>
</evidence>
<reference evidence="3 4" key="1">
    <citation type="submission" date="2024-05" db="EMBL/GenBank/DDBJ databases">
        <title>Genome sequencing and assembly of Indian major carp, Cirrhinus mrigala (Hamilton, 1822).</title>
        <authorList>
            <person name="Mohindra V."/>
            <person name="Chowdhury L.M."/>
            <person name="Lal K."/>
            <person name="Jena J.K."/>
        </authorList>
    </citation>
    <scope>NUCLEOTIDE SEQUENCE [LARGE SCALE GENOMIC DNA]</scope>
    <source>
        <strain evidence="3">CM1030</strain>
        <tissue evidence="3">Blood</tissue>
    </source>
</reference>
<accession>A0ABD0Q381</accession>
<dbReference type="EMBL" id="JAMKFB020000012">
    <property type="protein sequence ID" value="KAL0180201.1"/>
    <property type="molecule type" value="Genomic_DNA"/>
</dbReference>
<evidence type="ECO:0000313" key="4">
    <source>
        <dbReference type="Proteomes" id="UP001529510"/>
    </source>
</evidence>
<name>A0ABD0Q381_CIRMR</name>
<dbReference type="Proteomes" id="UP001529510">
    <property type="component" value="Unassembled WGS sequence"/>
</dbReference>
<dbReference type="PANTHER" id="PTHR24223:SF405">
    <property type="entry name" value="ATP-BINDING CASSETTE SUB-FAMILY C MEMBER 3"/>
    <property type="match status" value="1"/>
</dbReference>
<dbReference type="AlphaFoldDB" id="A0ABD0Q381"/>
<evidence type="ECO:0000256" key="1">
    <source>
        <dbReference type="ARBA" id="ARBA00022741"/>
    </source>
</evidence>
<comment type="caution">
    <text evidence="3">The sequence shown here is derived from an EMBL/GenBank/DDBJ whole genome shotgun (WGS) entry which is preliminary data.</text>
</comment>
<dbReference type="InterPro" id="IPR050173">
    <property type="entry name" value="ABC_transporter_C-like"/>
</dbReference>
<keyword evidence="2" id="KW-0067">ATP-binding</keyword>
<organism evidence="3 4">
    <name type="scientific">Cirrhinus mrigala</name>
    <name type="common">Mrigala</name>
    <dbReference type="NCBI Taxonomy" id="683832"/>
    <lineage>
        <taxon>Eukaryota</taxon>
        <taxon>Metazoa</taxon>
        <taxon>Chordata</taxon>
        <taxon>Craniata</taxon>
        <taxon>Vertebrata</taxon>
        <taxon>Euteleostomi</taxon>
        <taxon>Actinopterygii</taxon>
        <taxon>Neopterygii</taxon>
        <taxon>Teleostei</taxon>
        <taxon>Ostariophysi</taxon>
        <taxon>Cypriniformes</taxon>
        <taxon>Cyprinidae</taxon>
        <taxon>Labeoninae</taxon>
        <taxon>Labeonini</taxon>
        <taxon>Cirrhinus</taxon>
    </lineage>
</organism>
<dbReference type="PANTHER" id="PTHR24223">
    <property type="entry name" value="ATP-BINDING CASSETTE SUB-FAMILY C"/>
    <property type="match status" value="1"/>
</dbReference>
<gene>
    <name evidence="3" type="ORF">M9458_025643</name>
</gene>
<keyword evidence="4" id="KW-1185">Reference proteome</keyword>
<proteinExistence type="predicted"/>
<dbReference type="GO" id="GO:0005524">
    <property type="term" value="F:ATP binding"/>
    <property type="evidence" value="ECO:0007669"/>
    <property type="project" value="UniProtKB-KW"/>
</dbReference>
<evidence type="ECO:0000313" key="3">
    <source>
        <dbReference type="EMBL" id="KAL0180201.1"/>
    </source>
</evidence>
<dbReference type="Gene3D" id="3.40.50.300">
    <property type="entry name" value="P-loop containing nucleotide triphosphate hydrolases"/>
    <property type="match status" value="1"/>
</dbReference>
<protein>
    <submittedName>
        <fullName evidence="3">Uncharacterized protein</fullName>
    </submittedName>
</protein>
<keyword evidence="1" id="KW-0547">Nucleotide-binding</keyword>
<feature type="non-terminal residue" evidence="3">
    <location>
        <position position="55"/>
    </location>
</feature>
<sequence>EPVLFSGTLRMNLDPFEKYSDEEVWKALELSHLKKFVSNQGAKLELECAEGGENL</sequence>
<feature type="non-terminal residue" evidence="3">
    <location>
        <position position="1"/>
    </location>
</feature>